<reference evidence="2" key="1">
    <citation type="submission" date="2022-12" db="EMBL/GenBank/DDBJ databases">
        <authorList>
            <person name="Petersen C."/>
        </authorList>
    </citation>
    <scope>NUCLEOTIDE SEQUENCE</scope>
    <source>
        <strain evidence="2">IBT 17660</strain>
    </source>
</reference>
<gene>
    <name evidence="2" type="ORF">N7530_010596</name>
</gene>
<organism evidence="2 3">
    <name type="scientific">Penicillium desertorum</name>
    <dbReference type="NCBI Taxonomy" id="1303715"/>
    <lineage>
        <taxon>Eukaryota</taxon>
        <taxon>Fungi</taxon>
        <taxon>Dikarya</taxon>
        <taxon>Ascomycota</taxon>
        <taxon>Pezizomycotina</taxon>
        <taxon>Eurotiomycetes</taxon>
        <taxon>Eurotiomycetidae</taxon>
        <taxon>Eurotiales</taxon>
        <taxon>Aspergillaceae</taxon>
        <taxon>Penicillium</taxon>
    </lineage>
</organism>
<proteinExistence type="predicted"/>
<dbReference type="Proteomes" id="UP001147760">
    <property type="component" value="Unassembled WGS sequence"/>
</dbReference>
<feature type="signal peptide" evidence="1">
    <location>
        <begin position="1"/>
        <end position="17"/>
    </location>
</feature>
<keyword evidence="3" id="KW-1185">Reference proteome</keyword>
<evidence type="ECO:0000256" key="1">
    <source>
        <dbReference type="SAM" id="SignalP"/>
    </source>
</evidence>
<dbReference type="AlphaFoldDB" id="A0A9W9WHV5"/>
<feature type="chain" id="PRO_5040902334" evidence="1">
    <location>
        <begin position="18"/>
        <end position="92"/>
    </location>
</feature>
<dbReference type="EMBL" id="JAPWDO010000007">
    <property type="protein sequence ID" value="KAJ5462391.1"/>
    <property type="molecule type" value="Genomic_DNA"/>
</dbReference>
<name>A0A9W9WHV5_9EURO</name>
<keyword evidence="1" id="KW-0732">Signal</keyword>
<sequence>MKLTLLVLSLMTTTALAGSTWCNRGQHYCGWDLNKYANPPSTPIKTMQSIYATTPVAIKVSSGVAHMDVLTAQPIAIVDLLSRKDIGQLHYL</sequence>
<protein>
    <submittedName>
        <fullName evidence="2">Uncharacterized protein</fullName>
    </submittedName>
</protein>
<accession>A0A9W9WHV5</accession>
<evidence type="ECO:0000313" key="2">
    <source>
        <dbReference type="EMBL" id="KAJ5462391.1"/>
    </source>
</evidence>
<comment type="caution">
    <text evidence="2">The sequence shown here is derived from an EMBL/GenBank/DDBJ whole genome shotgun (WGS) entry which is preliminary data.</text>
</comment>
<evidence type="ECO:0000313" key="3">
    <source>
        <dbReference type="Proteomes" id="UP001147760"/>
    </source>
</evidence>
<reference evidence="2" key="2">
    <citation type="journal article" date="2023" name="IMA Fungus">
        <title>Comparative genomic study of the Penicillium genus elucidates a diverse pangenome and 15 lateral gene transfer events.</title>
        <authorList>
            <person name="Petersen C."/>
            <person name="Sorensen T."/>
            <person name="Nielsen M.R."/>
            <person name="Sondergaard T.E."/>
            <person name="Sorensen J.L."/>
            <person name="Fitzpatrick D.A."/>
            <person name="Frisvad J.C."/>
            <person name="Nielsen K.L."/>
        </authorList>
    </citation>
    <scope>NUCLEOTIDE SEQUENCE</scope>
    <source>
        <strain evidence="2">IBT 17660</strain>
    </source>
</reference>